<dbReference type="SUPFAM" id="SSF46894">
    <property type="entry name" value="C-terminal effector domain of the bipartite response regulators"/>
    <property type="match status" value="1"/>
</dbReference>
<dbReference type="InterPro" id="IPR001867">
    <property type="entry name" value="OmpR/PhoB-type_DNA-bd"/>
</dbReference>
<dbReference type="AlphaFoldDB" id="A0AAC9MYH3"/>
<dbReference type="GO" id="GO:0006355">
    <property type="term" value="P:regulation of DNA-templated transcription"/>
    <property type="evidence" value="ECO:0007669"/>
    <property type="project" value="InterPro"/>
</dbReference>
<dbReference type="Proteomes" id="UP000095210">
    <property type="component" value="Chromosome"/>
</dbReference>
<dbReference type="Pfam" id="PF00931">
    <property type="entry name" value="NB-ARC"/>
    <property type="match status" value="1"/>
</dbReference>
<proteinExistence type="inferred from homology"/>
<dbReference type="SMART" id="SM01043">
    <property type="entry name" value="BTAD"/>
    <property type="match status" value="1"/>
</dbReference>
<accession>A0AAC9MYH3</accession>
<dbReference type="InterPro" id="IPR051677">
    <property type="entry name" value="AfsR-DnrI-RedD_regulator"/>
</dbReference>
<dbReference type="Pfam" id="PF03704">
    <property type="entry name" value="BTAD"/>
    <property type="match status" value="1"/>
</dbReference>
<dbReference type="GO" id="GO:0000160">
    <property type="term" value="P:phosphorelay signal transduction system"/>
    <property type="evidence" value="ECO:0007669"/>
    <property type="project" value="InterPro"/>
</dbReference>
<dbReference type="PRINTS" id="PR00364">
    <property type="entry name" value="DISEASERSIST"/>
</dbReference>
<evidence type="ECO:0000313" key="8">
    <source>
        <dbReference type="EMBL" id="AOS62896.1"/>
    </source>
</evidence>
<evidence type="ECO:0000256" key="6">
    <source>
        <dbReference type="SAM" id="MobiDB-lite"/>
    </source>
</evidence>
<dbReference type="GO" id="GO:0003677">
    <property type="term" value="F:DNA binding"/>
    <property type="evidence" value="ECO:0007669"/>
    <property type="project" value="UniProtKB-UniRule"/>
</dbReference>
<organism evidence="8 9">
    <name type="scientific">Actinoalloteichus hymeniacidonis</name>
    <dbReference type="NCBI Taxonomy" id="340345"/>
    <lineage>
        <taxon>Bacteria</taxon>
        <taxon>Bacillati</taxon>
        <taxon>Actinomycetota</taxon>
        <taxon>Actinomycetes</taxon>
        <taxon>Pseudonocardiales</taxon>
        <taxon>Pseudonocardiaceae</taxon>
        <taxon>Actinoalloteichus</taxon>
    </lineage>
</organism>
<evidence type="ECO:0000256" key="1">
    <source>
        <dbReference type="ARBA" id="ARBA00005820"/>
    </source>
</evidence>
<dbReference type="InterPro" id="IPR027417">
    <property type="entry name" value="P-loop_NTPase"/>
</dbReference>
<dbReference type="CDD" id="cd15831">
    <property type="entry name" value="BTAD"/>
    <property type="match status" value="1"/>
</dbReference>
<dbReference type="PANTHER" id="PTHR35807:SF1">
    <property type="entry name" value="TRANSCRIPTIONAL REGULATOR REDD"/>
    <property type="match status" value="1"/>
</dbReference>
<dbReference type="GO" id="GO:0043531">
    <property type="term" value="F:ADP binding"/>
    <property type="evidence" value="ECO:0007669"/>
    <property type="project" value="InterPro"/>
</dbReference>
<gene>
    <name evidence="8" type="ORF">TL08_10410</name>
</gene>
<feature type="domain" description="OmpR/PhoB-type" evidence="7">
    <location>
        <begin position="1"/>
        <end position="98"/>
    </location>
</feature>
<dbReference type="Gene3D" id="1.25.40.10">
    <property type="entry name" value="Tetratricopeptide repeat domain"/>
    <property type="match status" value="1"/>
</dbReference>
<evidence type="ECO:0000256" key="4">
    <source>
        <dbReference type="ARBA" id="ARBA00023163"/>
    </source>
</evidence>
<dbReference type="InterPro" id="IPR036388">
    <property type="entry name" value="WH-like_DNA-bd_sf"/>
</dbReference>
<name>A0AAC9MYH3_9PSEU</name>
<keyword evidence="9" id="KW-1185">Reference proteome</keyword>
<dbReference type="InterPro" id="IPR011990">
    <property type="entry name" value="TPR-like_helical_dom_sf"/>
</dbReference>
<dbReference type="EMBL" id="CP014859">
    <property type="protein sequence ID" value="AOS62896.1"/>
    <property type="molecule type" value="Genomic_DNA"/>
</dbReference>
<dbReference type="Gene3D" id="3.40.50.300">
    <property type="entry name" value="P-loop containing nucleotide triphosphate hydrolases"/>
    <property type="match status" value="1"/>
</dbReference>
<dbReference type="InterPro" id="IPR005158">
    <property type="entry name" value="BTAD"/>
</dbReference>
<evidence type="ECO:0000259" key="7">
    <source>
        <dbReference type="PROSITE" id="PS51755"/>
    </source>
</evidence>
<evidence type="ECO:0000256" key="2">
    <source>
        <dbReference type="ARBA" id="ARBA00023015"/>
    </source>
</evidence>
<feature type="region of interest" description="Disordered" evidence="6">
    <location>
        <begin position="635"/>
        <end position="671"/>
    </location>
</feature>
<keyword evidence="3 5" id="KW-0238">DNA-binding</keyword>
<keyword evidence="4" id="KW-0804">Transcription</keyword>
<comment type="similarity">
    <text evidence="1">Belongs to the AfsR/DnrI/RedD regulatory family.</text>
</comment>
<reference evidence="9" key="1">
    <citation type="submission" date="2016-03" db="EMBL/GenBank/DDBJ databases">
        <title>Complete genome sequence of the type strain Actinoalloteichus hymeniacidonis DSM 45092.</title>
        <authorList>
            <person name="Schaffert L."/>
            <person name="Albersmeier A."/>
            <person name="Winkler A."/>
            <person name="Kalinowski J."/>
            <person name="Zotchev S."/>
            <person name="Ruckert C."/>
        </authorList>
    </citation>
    <scope>NUCLEOTIDE SEQUENCE [LARGE SCALE GENOMIC DNA]</scope>
    <source>
        <strain evidence="9">HPA177(T) (DSM 45092(T))</strain>
    </source>
</reference>
<keyword evidence="2" id="KW-0805">Transcription regulation</keyword>
<dbReference type="InterPro" id="IPR016032">
    <property type="entry name" value="Sig_transdc_resp-reg_C-effctor"/>
</dbReference>
<feature type="DNA-binding region" description="OmpR/PhoB-type" evidence="5">
    <location>
        <begin position="1"/>
        <end position="98"/>
    </location>
</feature>
<sequence length="671" mass="72016">MAVRFNVLGPMEVVVGDRDLTPTAPKIRQVLALLISRHNTLVHTSEIVDELWGERPPASALVTLQTYIYKLRKLLFALLPIEERVSLRTRYSGYLIITPAENIDQYRFEELARQGRAELESGSVRSAAERLRSALSLWRGPGLGGIEVGSLLTGYLTRLEESRLRVLQNRIEADLSLGRHRELISELKELTVARSLDEGFHGQLMSALNLAGRRSEALDVYRRFRRNLIDQLGLEPSAELQNRHNALLSGEVTTTEGAESPTIGSIGPSGPGGVACVGLEQPPAQLPHDIADFVGRAGLLNDAADWLTPGAAAGAGLRVLALSGMPGVGKTSLAVRVGHRLRGCFDGGQLFCDLGGSATPRSPVEVLRDFLRAAGFTPQQLTGGLVELSTLFRTWSAGRRLLVVLDDVASVEQVRPLLPAGERCGVLVTARAGVHGLPGARVHALESLTSAESLALLGLMIGADRVDSEREQAARIAELCGHLPLAVRCVGARLSAAAGWPISRMAGHLESSGRPLDLLRFDGLDVRRSLATGIRGLTSVAWWVLRELTTLPASFTVADAAQRIDADPTKVEAMLVQLVGRGLLRIVARAPTEELRFGFHPLARWFAREQRESTGLDGEATQLAGCLGGWSPDNAAPCPRQRGQDAASRAHHGPTAAALSADSVSVGSVSR</sequence>
<dbReference type="InterPro" id="IPR002182">
    <property type="entry name" value="NB-ARC"/>
</dbReference>
<dbReference type="PANTHER" id="PTHR35807">
    <property type="entry name" value="TRANSCRIPTIONAL REGULATOR REDD-RELATED"/>
    <property type="match status" value="1"/>
</dbReference>
<evidence type="ECO:0000256" key="5">
    <source>
        <dbReference type="PROSITE-ProRule" id="PRU01091"/>
    </source>
</evidence>
<dbReference type="PROSITE" id="PS51755">
    <property type="entry name" value="OMPR_PHOB"/>
    <property type="match status" value="1"/>
</dbReference>
<dbReference type="KEGG" id="ahm:TL08_10410"/>
<feature type="compositionally biased region" description="Polar residues" evidence="6">
    <location>
        <begin position="662"/>
        <end position="671"/>
    </location>
</feature>
<protein>
    <submittedName>
        <fullName evidence="8">DNA-binding transcriptional activator of the SARP family</fullName>
    </submittedName>
</protein>
<dbReference type="Gene3D" id="1.10.10.10">
    <property type="entry name" value="Winged helix-like DNA-binding domain superfamily/Winged helix DNA-binding domain"/>
    <property type="match status" value="1"/>
</dbReference>
<dbReference type="Pfam" id="PF00486">
    <property type="entry name" value="Trans_reg_C"/>
    <property type="match status" value="1"/>
</dbReference>
<dbReference type="SUPFAM" id="SSF48452">
    <property type="entry name" value="TPR-like"/>
    <property type="match status" value="1"/>
</dbReference>
<evidence type="ECO:0000256" key="3">
    <source>
        <dbReference type="ARBA" id="ARBA00023125"/>
    </source>
</evidence>
<evidence type="ECO:0000313" key="9">
    <source>
        <dbReference type="Proteomes" id="UP000095210"/>
    </source>
</evidence>
<dbReference type="SMART" id="SM00862">
    <property type="entry name" value="Trans_reg_C"/>
    <property type="match status" value="1"/>
</dbReference>
<dbReference type="SUPFAM" id="SSF52540">
    <property type="entry name" value="P-loop containing nucleoside triphosphate hydrolases"/>
    <property type="match status" value="1"/>
</dbReference>